<dbReference type="EMBL" id="MLQL01000022">
    <property type="protein sequence ID" value="OQE18092.1"/>
    <property type="molecule type" value="Genomic_DNA"/>
</dbReference>
<protein>
    <submittedName>
        <fullName evidence="2">Uncharacterized protein</fullName>
    </submittedName>
</protein>
<gene>
    <name evidence="2" type="ORF">PENFLA_c022G06007</name>
</gene>
<organism evidence="2 3">
    <name type="scientific">Penicillium flavigenum</name>
    <dbReference type="NCBI Taxonomy" id="254877"/>
    <lineage>
        <taxon>Eukaryota</taxon>
        <taxon>Fungi</taxon>
        <taxon>Dikarya</taxon>
        <taxon>Ascomycota</taxon>
        <taxon>Pezizomycotina</taxon>
        <taxon>Eurotiomycetes</taxon>
        <taxon>Eurotiomycetidae</taxon>
        <taxon>Eurotiales</taxon>
        <taxon>Aspergillaceae</taxon>
        <taxon>Penicillium</taxon>
    </lineage>
</organism>
<accession>A0A1V6SVR4</accession>
<feature type="region of interest" description="Disordered" evidence="1">
    <location>
        <begin position="444"/>
        <end position="471"/>
    </location>
</feature>
<reference evidence="3" key="1">
    <citation type="journal article" date="2017" name="Nat. Microbiol.">
        <title>Global analysis of biosynthetic gene clusters reveals vast potential of secondary metabolite production in Penicillium species.</title>
        <authorList>
            <person name="Nielsen J.C."/>
            <person name="Grijseels S."/>
            <person name="Prigent S."/>
            <person name="Ji B."/>
            <person name="Dainat J."/>
            <person name="Nielsen K.F."/>
            <person name="Frisvad J.C."/>
            <person name="Workman M."/>
            <person name="Nielsen J."/>
        </authorList>
    </citation>
    <scope>NUCLEOTIDE SEQUENCE [LARGE SCALE GENOMIC DNA]</scope>
    <source>
        <strain evidence="3">IBT 14082</strain>
    </source>
</reference>
<evidence type="ECO:0000313" key="2">
    <source>
        <dbReference type="EMBL" id="OQE18092.1"/>
    </source>
</evidence>
<name>A0A1V6SVR4_9EURO</name>
<comment type="caution">
    <text evidence="2">The sequence shown here is derived from an EMBL/GenBank/DDBJ whole genome shotgun (WGS) entry which is preliminary data.</text>
</comment>
<evidence type="ECO:0000256" key="1">
    <source>
        <dbReference type="SAM" id="MobiDB-lite"/>
    </source>
</evidence>
<dbReference type="STRING" id="254877.A0A1V6SVR4"/>
<proteinExistence type="predicted"/>
<sequence>MANTTTGPLSAGSHGSFPQTGSWSMVEIAKLPVQASIGILSRYAAGRVNPYTVLVCEGLCNRFQLTARGRANIETAVASLTTVGAVGAMLEFGFGVEDLIRSMAKSEQGTVVLVLCAALREVYSLGISTEVLLEMARLSGVGGEWMPSSREWKAMLDACSGVLTKTPFGLRAEVLMQLGNDGQRLGAFQRLEATPQDRRDCSSPKSIAEALFAMAAVSRKEMQAVTLVGGPDTGWLAAFAEWVLDFKVSVSNSEGDVTYTNCNGPEVAQVRIISRQRATGLQDVAVEGRTYVLREISEILGGEATASIATTVSGRLEWKTALRSAFLSDFQKLMLSLPSTLGTMLGSAARMFKAIAQADATFPLAYRTACTTYCDRSFGPGFVTNAISWFPELAKLREHMEQAVTRPLGNAKLEYEAAIARLRQFCACRACACSSNGFEPGADVEMTPASASASDGTGQEGSRSDADDGGSDWDPDKYCAVILAETIIVLSRALANVSLDDANILPMRSGFEQAYGRQLTMRRSAIGGRQALNDLGQFAFCMDFDANFSFGLRENDYGTGIRLDLILELFTGERPHLSNNGVSAACSRGLCAYFGILRDVSFSKSAVGAVGIIPGRIQYEKKSYTTLEDRYVIQDEDFDTTIQDLVQSGADFSTLELSVKESSTALECLIQLPRPVGPMETVIAGPANLADLVAARRGLVHCKQGSGRGSRKPCQRMHGLTSEERRRLETEGGHIAMDWMRAPSSAWFFHCQDPLVARVALAHCAAQYIYRAAIFIVDSD</sequence>
<dbReference type="Proteomes" id="UP000191342">
    <property type="component" value="Unassembled WGS sequence"/>
</dbReference>
<dbReference type="AlphaFoldDB" id="A0A1V6SVR4"/>
<dbReference type="OrthoDB" id="3344043at2759"/>
<evidence type="ECO:0000313" key="3">
    <source>
        <dbReference type="Proteomes" id="UP000191342"/>
    </source>
</evidence>
<keyword evidence="3" id="KW-1185">Reference proteome</keyword>